<dbReference type="PANTHER" id="PTHR33336">
    <property type="entry name" value="QUINOL MONOOXYGENASE YGIN-RELATED"/>
    <property type="match status" value="1"/>
</dbReference>
<reference evidence="2 3" key="1">
    <citation type="submission" date="2014-07" db="EMBL/GenBank/DDBJ databases">
        <title>Biosystematic studies on Modestobacter strains isolated from extreme hyper-arid desert soil and from historic building.</title>
        <authorList>
            <person name="Bukarasam K."/>
            <person name="Bull A."/>
            <person name="Girard G."/>
            <person name="van Wezel G."/>
            <person name="Goodfellow M."/>
        </authorList>
    </citation>
    <scope>NUCLEOTIDE SEQUENCE [LARGE SCALE GENOMIC DNA]</scope>
    <source>
        <strain evidence="2 3">KNN45-2b</strain>
    </source>
</reference>
<dbReference type="SUPFAM" id="SSF54909">
    <property type="entry name" value="Dimeric alpha+beta barrel"/>
    <property type="match status" value="1"/>
</dbReference>
<name>A0A098YG14_9ACTN</name>
<feature type="domain" description="ABM" evidence="1">
    <location>
        <begin position="2"/>
        <end position="91"/>
    </location>
</feature>
<dbReference type="InterPro" id="IPR007138">
    <property type="entry name" value="ABM_dom"/>
</dbReference>
<evidence type="ECO:0000313" key="3">
    <source>
        <dbReference type="Proteomes" id="UP000029713"/>
    </source>
</evidence>
<dbReference type="OrthoDB" id="8452260at2"/>
<comment type="caution">
    <text evidence="2">The sequence shown here is derived from an EMBL/GenBank/DDBJ whole genome shotgun (WGS) entry which is preliminary data.</text>
</comment>
<dbReference type="GO" id="GO:0004497">
    <property type="term" value="F:monooxygenase activity"/>
    <property type="evidence" value="ECO:0007669"/>
    <property type="project" value="UniProtKB-KW"/>
</dbReference>
<dbReference type="Gene3D" id="3.30.70.100">
    <property type="match status" value="1"/>
</dbReference>
<dbReference type="PROSITE" id="PS51725">
    <property type="entry name" value="ABM"/>
    <property type="match status" value="1"/>
</dbReference>
<dbReference type="Proteomes" id="UP000029713">
    <property type="component" value="Unassembled WGS sequence"/>
</dbReference>
<dbReference type="EMBL" id="JPMX01000001">
    <property type="protein sequence ID" value="KGH48721.1"/>
    <property type="molecule type" value="Genomic_DNA"/>
</dbReference>
<dbReference type="Pfam" id="PF03992">
    <property type="entry name" value="ABM"/>
    <property type="match status" value="1"/>
</dbReference>
<keyword evidence="2" id="KW-0503">Monooxygenase</keyword>
<dbReference type="InterPro" id="IPR050744">
    <property type="entry name" value="AI-2_Isomerase_LsrG"/>
</dbReference>
<dbReference type="RefSeq" id="WP_036332379.1">
    <property type="nucleotide sequence ID" value="NZ_JPMX01000001.1"/>
</dbReference>
<gene>
    <name evidence="2" type="ORF">IN07_00285</name>
</gene>
<evidence type="ECO:0000313" key="2">
    <source>
        <dbReference type="EMBL" id="KGH48721.1"/>
    </source>
</evidence>
<proteinExistence type="predicted"/>
<keyword evidence="2" id="KW-0560">Oxidoreductase</keyword>
<dbReference type="AlphaFoldDB" id="A0A098YG14"/>
<accession>A0A098YG14</accession>
<keyword evidence="3" id="KW-1185">Reference proteome</keyword>
<dbReference type="InterPro" id="IPR011008">
    <property type="entry name" value="Dimeric_a/b-barrel"/>
</dbReference>
<dbReference type="PANTHER" id="PTHR33336:SF3">
    <property type="entry name" value="ABM DOMAIN-CONTAINING PROTEIN"/>
    <property type="match status" value="1"/>
</dbReference>
<evidence type="ECO:0000259" key="1">
    <source>
        <dbReference type="PROSITE" id="PS51725"/>
    </source>
</evidence>
<sequence length="109" mass="12439">MILIVVKWPVRPEFDERWPELVREFTEAVRAEPGNVFFEWSRSVDEPHTWVLVEGFRDAEAGAVHTASDHFRKAISEMPDWVSATPSIMYVDSPDLAGWGPMGEVQPRG</sequence>
<organism evidence="2 3">
    <name type="scientific">Modestobacter caceresii</name>
    <dbReference type="NCBI Taxonomy" id="1522368"/>
    <lineage>
        <taxon>Bacteria</taxon>
        <taxon>Bacillati</taxon>
        <taxon>Actinomycetota</taxon>
        <taxon>Actinomycetes</taxon>
        <taxon>Geodermatophilales</taxon>
        <taxon>Geodermatophilaceae</taxon>
        <taxon>Modestobacter</taxon>
    </lineage>
</organism>
<protein>
    <submittedName>
        <fullName evidence="2">Antibiotic biosynthesis monooxygenase</fullName>
    </submittedName>
</protein>
<dbReference type="STRING" id="1522368.IN07_00285"/>